<dbReference type="HOGENOM" id="CLU_165558_0_0_3"/>
<dbReference type="Proteomes" id="UP000001422">
    <property type="component" value="Chromosome"/>
</dbReference>
<name>Q7U7U0_PARMW</name>
<organism evidence="1 2">
    <name type="scientific">Parasynechococcus marenigrum (strain WH8102)</name>
    <dbReference type="NCBI Taxonomy" id="84588"/>
    <lineage>
        <taxon>Bacteria</taxon>
        <taxon>Bacillati</taxon>
        <taxon>Cyanobacteriota</taxon>
        <taxon>Cyanophyceae</taxon>
        <taxon>Synechococcales</taxon>
        <taxon>Prochlorococcaceae</taxon>
        <taxon>Parasynechococcus</taxon>
        <taxon>Parasynechococcus marenigrum</taxon>
    </lineage>
</organism>
<accession>Q7U7U0</accession>
<gene>
    <name evidence="1" type="ordered locus">SYNW0890</name>
</gene>
<dbReference type="eggNOG" id="ENOG5034BKY">
    <property type="taxonomic scope" value="Bacteria"/>
</dbReference>
<dbReference type="RefSeq" id="WP_011127755.1">
    <property type="nucleotide sequence ID" value="NC_005070.1"/>
</dbReference>
<proteinExistence type="predicted"/>
<reference evidence="1 2" key="1">
    <citation type="journal article" date="2003" name="Nature">
        <title>The genome of a motile marine Synechococcus.</title>
        <authorList>
            <person name="Palenik B."/>
            <person name="Brahamsha B."/>
            <person name="Larimer F."/>
            <person name="Land M."/>
            <person name="Hauser L."/>
            <person name="Chain P."/>
            <person name="Lamerdin J."/>
            <person name="Regala W."/>
            <person name="Allen E.A."/>
            <person name="McCarren J."/>
            <person name="Paulsen I."/>
            <person name="Dufresne A."/>
            <person name="Partensky F."/>
            <person name="Webb E."/>
            <person name="Waterbury J."/>
        </authorList>
    </citation>
    <scope>NUCLEOTIDE SEQUENCE [LARGE SCALE GENOMIC DNA]</scope>
    <source>
        <strain evidence="1 2">WH8102</strain>
    </source>
</reference>
<evidence type="ECO:0000313" key="2">
    <source>
        <dbReference type="Proteomes" id="UP000001422"/>
    </source>
</evidence>
<keyword evidence="2" id="KW-1185">Reference proteome</keyword>
<protein>
    <submittedName>
        <fullName evidence="1">Conserved hypothetical</fullName>
    </submittedName>
</protein>
<sequence length="108" mass="12282">MAKKSDKAEIDRRIHTVVKLLSSAKTTSYVCQYASDEWGVDRRTAERYLAKAREIIRADYSVERSDFLRTRLALLDEIIEASIRCKQHSNAVGALKLQAQPTRLLEGS</sequence>
<dbReference type="EMBL" id="BX569691">
    <property type="protein sequence ID" value="CAE07405.1"/>
    <property type="molecule type" value="Genomic_DNA"/>
</dbReference>
<dbReference type="KEGG" id="syw:SYNW0890"/>
<evidence type="ECO:0000313" key="1">
    <source>
        <dbReference type="EMBL" id="CAE07405.1"/>
    </source>
</evidence>
<dbReference type="AlphaFoldDB" id="Q7U7U0"/>